<dbReference type="Pfam" id="PF16203">
    <property type="entry name" value="ERCC3_RAD25_C"/>
    <property type="match status" value="1"/>
</dbReference>
<keyword evidence="8" id="KW-0238">DNA-binding</keyword>
<dbReference type="InterPro" id="IPR006935">
    <property type="entry name" value="Helicase/UvrB_N"/>
</dbReference>
<dbReference type="PROSITE" id="PS51192">
    <property type="entry name" value="HELICASE_ATP_BIND_1"/>
    <property type="match status" value="1"/>
</dbReference>
<dbReference type="EMBL" id="JAQMWT010000005">
    <property type="protein sequence ID" value="KAJ8614498.1"/>
    <property type="molecule type" value="Genomic_DNA"/>
</dbReference>
<evidence type="ECO:0000259" key="16">
    <source>
        <dbReference type="PROSITE" id="PS51192"/>
    </source>
</evidence>
<dbReference type="Proteomes" id="UP001230188">
    <property type="component" value="Unassembled WGS sequence"/>
</dbReference>
<dbReference type="InterPro" id="IPR032438">
    <property type="entry name" value="ERCC3_RAD25_C"/>
</dbReference>
<dbReference type="Pfam" id="PF04851">
    <property type="entry name" value="ResIII"/>
    <property type="match status" value="1"/>
</dbReference>
<evidence type="ECO:0000313" key="19">
    <source>
        <dbReference type="Proteomes" id="UP001230188"/>
    </source>
</evidence>
<dbReference type="GO" id="GO:0005675">
    <property type="term" value="C:transcription factor TFIIH holo complex"/>
    <property type="evidence" value="ECO:0007669"/>
    <property type="project" value="TreeGrafter"/>
</dbReference>
<keyword evidence="7" id="KW-0067">ATP-binding</keyword>
<evidence type="ECO:0000256" key="15">
    <source>
        <dbReference type="SAM" id="MobiDB-lite"/>
    </source>
</evidence>
<dbReference type="InterPro" id="IPR050615">
    <property type="entry name" value="ATP-dep_DNA_Helicase"/>
</dbReference>
<dbReference type="InterPro" id="IPR027417">
    <property type="entry name" value="P-loop_NTPase"/>
</dbReference>
<dbReference type="CDD" id="cd18789">
    <property type="entry name" value="SF2_C_XPB"/>
    <property type="match status" value="1"/>
</dbReference>
<name>A0AAD7UQW7_9STRA</name>
<sequence length="745" mass="82900">MRDFSKLTLKADHENRPLWVCPDGRIYLEAQSPLYGPAYDFLVAIAEPVARPEFVHEYRITPHSLYAAVSVAISPEKIVSVLDKLSKVKLPEAVEDFVKGCTKNFGRAKLVLRQNRHYIESHEAGALRELLSHATIRGSRDDVKEDGVASEDEFAEGEVQAEAAANRAYLELEAELDEEDEDAAAEDPKAPTKKAAEKAQKTLSFRLRQGAAQEVKRIAAKDLEFPLQEEYDFRHDSVNATLPIDLRPSTRIRNYQEKSLSKMFGNGRARSGIIVLPCGAGKTLTAIVAAATVKRWTLVLCSNATAVAQWKNQFLLWTTLDSRRISLFTADVKDDLHDDCGILITTYHMVSFGGTRAAAGERLIQQVKTREWGLMLLDEVHVVPAATFRKVLALCNAHCKLGLTATLVREDNLITDLNFLIGPKLYEANWMDLTHAGHLANVQCVEIWCPMSGPFYREYLRNGGAGQALAPDVDDASSAARRRRLLYVLNPVKFRACEYLVHLHEARGDKTIVFSDDVYALLSYAKALERPAVYGATKEAERQAILASFRFNSAVNTVCLSKVGDVAIDLPEANVIVQVSSHFGSRRQEAQRLGRILRAKPNSDGTDGFNAVFYTLVSRDTDEMFYSTKRQQYLVDQGYTFKVVTDLPDRGPDSVLNTPEKELDLLNDVLTSHSLKEEEAEEKAIKDAANGGIDVTRRATIAATKLSGGEGRAYYEYDAPVTDASSSKKRHRLFKSRAAKKARTK</sequence>
<dbReference type="GO" id="GO:0043138">
    <property type="term" value="F:3'-5' DNA helicase activity"/>
    <property type="evidence" value="ECO:0007669"/>
    <property type="project" value="UniProtKB-EC"/>
</dbReference>
<dbReference type="GO" id="GO:0003677">
    <property type="term" value="F:DNA binding"/>
    <property type="evidence" value="ECO:0007669"/>
    <property type="project" value="UniProtKB-KW"/>
</dbReference>
<comment type="similarity">
    <text evidence="2">Belongs to the helicase family. RAD25/XPB subfamily.</text>
</comment>
<evidence type="ECO:0000256" key="13">
    <source>
        <dbReference type="ARBA" id="ARBA00034808"/>
    </source>
</evidence>
<dbReference type="PANTHER" id="PTHR11274:SF0">
    <property type="entry name" value="GENERAL TRANSCRIPTION AND DNA REPAIR FACTOR IIH HELICASE SUBUNIT XPB"/>
    <property type="match status" value="1"/>
</dbReference>
<accession>A0AAD7UQW7</accession>
<feature type="region of interest" description="Disordered" evidence="15">
    <location>
        <begin position="721"/>
        <end position="745"/>
    </location>
</feature>
<evidence type="ECO:0000256" key="12">
    <source>
        <dbReference type="ARBA" id="ARBA00034617"/>
    </source>
</evidence>
<dbReference type="GO" id="GO:0006289">
    <property type="term" value="P:nucleotide-excision repair"/>
    <property type="evidence" value="ECO:0007669"/>
    <property type="project" value="InterPro"/>
</dbReference>
<comment type="catalytic activity">
    <reaction evidence="12">
        <text>Couples ATP hydrolysis with the unwinding of duplex DNA by translocating in the 3'-5' direction.</text>
        <dbReference type="EC" id="5.6.2.4"/>
    </reaction>
</comment>
<evidence type="ECO:0000313" key="18">
    <source>
        <dbReference type="EMBL" id="KAJ8614498.1"/>
    </source>
</evidence>
<evidence type="ECO:0000256" key="14">
    <source>
        <dbReference type="ARBA" id="ARBA00048988"/>
    </source>
</evidence>
<keyword evidence="4" id="KW-0227">DNA damage</keyword>
<keyword evidence="19" id="KW-1185">Reference proteome</keyword>
<dbReference type="InterPro" id="IPR032830">
    <property type="entry name" value="XPB/Ssl2_N"/>
</dbReference>
<gene>
    <name evidence="18" type="ORF">CTAYLR_000761</name>
</gene>
<evidence type="ECO:0000256" key="3">
    <source>
        <dbReference type="ARBA" id="ARBA00022741"/>
    </source>
</evidence>
<keyword evidence="11" id="KW-0539">Nucleus</keyword>
<dbReference type="SMART" id="SM00490">
    <property type="entry name" value="HELICc"/>
    <property type="match status" value="1"/>
</dbReference>
<evidence type="ECO:0000256" key="1">
    <source>
        <dbReference type="ARBA" id="ARBA00004123"/>
    </source>
</evidence>
<feature type="compositionally biased region" description="Basic residues" evidence="15">
    <location>
        <begin position="727"/>
        <end position="745"/>
    </location>
</feature>
<evidence type="ECO:0000256" key="10">
    <source>
        <dbReference type="ARBA" id="ARBA00023235"/>
    </source>
</evidence>
<evidence type="ECO:0000256" key="7">
    <source>
        <dbReference type="ARBA" id="ARBA00022840"/>
    </source>
</evidence>
<dbReference type="Gene3D" id="3.40.50.300">
    <property type="entry name" value="P-loop containing nucleotide triphosphate hydrolases"/>
    <property type="match status" value="2"/>
</dbReference>
<evidence type="ECO:0000256" key="8">
    <source>
        <dbReference type="ARBA" id="ARBA00023125"/>
    </source>
</evidence>
<dbReference type="GO" id="GO:0005524">
    <property type="term" value="F:ATP binding"/>
    <property type="evidence" value="ECO:0007669"/>
    <property type="project" value="UniProtKB-KW"/>
</dbReference>
<evidence type="ECO:0000256" key="5">
    <source>
        <dbReference type="ARBA" id="ARBA00022801"/>
    </source>
</evidence>
<dbReference type="InterPro" id="IPR014001">
    <property type="entry name" value="Helicase_ATP-bd"/>
</dbReference>
<dbReference type="GO" id="GO:0097550">
    <property type="term" value="C:transcription preinitiation complex"/>
    <property type="evidence" value="ECO:0007669"/>
    <property type="project" value="TreeGrafter"/>
</dbReference>
<evidence type="ECO:0000259" key="17">
    <source>
        <dbReference type="PROSITE" id="PS51194"/>
    </source>
</evidence>
<dbReference type="NCBIfam" id="TIGR00603">
    <property type="entry name" value="rad25"/>
    <property type="match status" value="1"/>
</dbReference>
<keyword evidence="9" id="KW-0234">DNA repair</keyword>
<dbReference type="GO" id="GO:0006367">
    <property type="term" value="P:transcription initiation at RNA polymerase II promoter"/>
    <property type="evidence" value="ECO:0007669"/>
    <property type="project" value="InterPro"/>
</dbReference>
<evidence type="ECO:0000256" key="9">
    <source>
        <dbReference type="ARBA" id="ARBA00023204"/>
    </source>
</evidence>
<comment type="subcellular location">
    <subcellularLocation>
        <location evidence="1">Nucleus</location>
    </subcellularLocation>
</comment>
<dbReference type="PROSITE" id="PS51194">
    <property type="entry name" value="HELICASE_CTER"/>
    <property type="match status" value="1"/>
</dbReference>
<comment type="caution">
    <text evidence="18">The sequence shown here is derived from an EMBL/GenBank/DDBJ whole genome shotgun (WGS) entry which is preliminary data.</text>
</comment>
<dbReference type="InterPro" id="IPR001161">
    <property type="entry name" value="XPB/Ssl2"/>
</dbReference>
<keyword evidence="5" id="KW-0378">Hydrolase</keyword>
<dbReference type="EC" id="5.6.2.4" evidence="13"/>
<feature type="domain" description="Helicase C-terminal" evidence="17">
    <location>
        <begin position="495"/>
        <end position="664"/>
    </location>
</feature>
<dbReference type="SUPFAM" id="SSF52540">
    <property type="entry name" value="P-loop containing nucleoside triphosphate hydrolases"/>
    <property type="match status" value="2"/>
</dbReference>
<dbReference type="GO" id="GO:0000112">
    <property type="term" value="C:nucleotide-excision repair factor 3 complex"/>
    <property type="evidence" value="ECO:0007669"/>
    <property type="project" value="TreeGrafter"/>
</dbReference>
<feature type="compositionally biased region" description="Basic and acidic residues" evidence="15">
    <location>
        <begin position="186"/>
        <end position="198"/>
    </location>
</feature>
<dbReference type="InterPro" id="IPR001650">
    <property type="entry name" value="Helicase_C-like"/>
</dbReference>
<evidence type="ECO:0000256" key="11">
    <source>
        <dbReference type="ARBA" id="ARBA00023242"/>
    </source>
</evidence>
<reference evidence="18" key="1">
    <citation type="submission" date="2023-01" db="EMBL/GenBank/DDBJ databases">
        <title>Metagenome sequencing of chrysophaentin producing Chrysophaeum taylorii.</title>
        <authorList>
            <person name="Davison J."/>
            <person name="Bewley C."/>
        </authorList>
    </citation>
    <scope>NUCLEOTIDE SEQUENCE</scope>
    <source>
        <strain evidence="18">NIES-1699</strain>
    </source>
</reference>
<dbReference type="AlphaFoldDB" id="A0AAD7UQW7"/>
<feature type="domain" description="Helicase ATP-binding" evidence="16">
    <location>
        <begin position="263"/>
        <end position="425"/>
    </location>
</feature>
<dbReference type="FunFam" id="3.40.50.300:FF:000077">
    <property type="entry name" value="Probable DNA repair helicase RAD25"/>
    <property type="match status" value="1"/>
</dbReference>
<dbReference type="SMART" id="SM00487">
    <property type="entry name" value="DEXDc"/>
    <property type="match status" value="1"/>
</dbReference>
<keyword evidence="3" id="KW-0547">Nucleotide-binding</keyword>
<organism evidence="18 19">
    <name type="scientific">Chrysophaeum taylorii</name>
    <dbReference type="NCBI Taxonomy" id="2483200"/>
    <lineage>
        <taxon>Eukaryota</taxon>
        <taxon>Sar</taxon>
        <taxon>Stramenopiles</taxon>
        <taxon>Ochrophyta</taxon>
        <taxon>Pelagophyceae</taxon>
        <taxon>Pelagomonadales</taxon>
        <taxon>Pelagomonadaceae</taxon>
        <taxon>Chrysophaeum</taxon>
    </lineage>
</organism>
<dbReference type="FunFam" id="3.40.50.300:FF:000117">
    <property type="entry name" value="Putative DNA repair helicase rad25"/>
    <property type="match status" value="1"/>
</dbReference>
<keyword evidence="10" id="KW-0413">Isomerase</keyword>
<keyword evidence="6" id="KW-0347">Helicase</keyword>
<feature type="region of interest" description="Disordered" evidence="15">
    <location>
        <begin position="177"/>
        <end position="198"/>
    </location>
</feature>
<protein>
    <recommendedName>
        <fullName evidence="13">DNA 3'-5' helicase</fullName>
        <ecNumber evidence="13">5.6.2.4</ecNumber>
    </recommendedName>
</protein>
<dbReference type="CDD" id="cd18029">
    <property type="entry name" value="DEXHc_XPB"/>
    <property type="match status" value="1"/>
</dbReference>
<dbReference type="PRINTS" id="PR00851">
    <property type="entry name" value="XRODRMPGMNTB"/>
</dbReference>
<evidence type="ECO:0000256" key="6">
    <source>
        <dbReference type="ARBA" id="ARBA00022806"/>
    </source>
</evidence>
<evidence type="ECO:0000256" key="2">
    <source>
        <dbReference type="ARBA" id="ARBA00006637"/>
    </source>
</evidence>
<dbReference type="Pfam" id="PF13625">
    <property type="entry name" value="Helicase_C_3"/>
    <property type="match status" value="1"/>
</dbReference>
<evidence type="ECO:0000256" key="4">
    <source>
        <dbReference type="ARBA" id="ARBA00022763"/>
    </source>
</evidence>
<dbReference type="PANTHER" id="PTHR11274">
    <property type="entry name" value="RAD25/XP-B DNA REPAIR HELICASE"/>
    <property type="match status" value="1"/>
</dbReference>
<dbReference type="GO" id="GO:0016787">
    <property type="term" value="F:hydrolase activity"/>
    <property type="evidence" value="ECO:0007669"/>
    <property type="project" value="UniProtKB-KW"/>
</dbReference>
<comment type="catalytic activity">
    <reaction evidence="14">
        <text>ATP + H2O = ADP + phosphate + H(+)</text>
        <dbReference type="Rhea" id="RHEA:13065"/>
        <dbReference type="ChEBI" id="CHEBI:15377"/>
        <dbReference type="ChEBI" id="CHEBI:15378"/>
        <dbReference type="ChEBI" id="CHEBI:30616"/>
        <dbReference type="ChEBI" id="CHEBI:43474"/>
        <dbReference type="ChEBI" id="CHEBI:456216"/>
        <dbReference type="EC" id="5.6.2.4"/>
    </reaction>
</comment>
<proteinExistence type="inferred from homology"/>